<feature type="domain" description="HAM1-like N-terminal" evidence="2">
    <location>
        <begin position="225"/>
        <end position="595"/>
    </location>
</feature>
<evidence type="ECO:0000256" key="1">
    <source>
        <dbReference type="SAM" id="MobiDB-lite"/>
    </source>
</evidence>
<proteinExistence type="predicted"/>
<organism evidence="3 4">
    <name type="scientific">Verticillium dahliae</name>
    <name type="common">Verticillium wilt</name>
    <dbReference type="NCBI Taxonomy" id="27337"/>
    <lineage>
        <taxon>Eukaryota</taxon>
        <taxon>Fungi</taxon>
        <taxon>Dikarya</taxon>
        <taxon>Ascomycota</taxon>
        <taxon>Pezizomycotina</taxon>
        <taxon>Sordariomycetes</taxon>
        <taxon>Hypocreomycetidae</taxon>
        <taxon>Glomerellales</taxon>
        <taxon>Plectosphaerellaceae</taxon>
        <taxon>Verticillium</taxon>
    </lineage>
</organism>
<dbReference type="EMBL" id="RSDZ01000114">
    <property type="protein sequence ID" value="RXG43159.1"/>
    <property type="molecule type" value="Genomic_DNA"/>
</dbReference>
<dbReference type="Pfam" id="PF19343">
    <property type="entry name" value="HAM1_N"/>
    <property type="match status" value="2"/>
</dbReference>
<gene>
    <name evidence="3" type="ORF">VDGE_10300</name>
</gene>
<dbReference type="PANTHER" id="PTHR31138">
    <property type="entry name" value="CHROMOSOME 19, WHOLE GENOME SHOTGUN SEQUENCE"/>
    <property type="match status" value="1"/>
</dbReference>
<evidence type="ECO:0000313" key="4">
    <source>
        <dbReference type="Proteomes" id="UP000288725"/>
    </source>
</evidence>
<dbReference type="InterPro" id="IPR045967">
    <property type="entry name" value="HAM1-like_N"/>
</dbReference>
<feature type="region of interest" description="Disordered" evidence="1">
    <location>
        <begin position="209"/>
        <end position="238"/>
    </location>
</feature>
<name>A0A444RPS3_VERDA</name>
<dbReference type="SUPFAM" id="SSF55394">
    <property type="entry name" value="Bactericidal permeability-increasing protein, BPI"/>
    <property type="match status" value="1"/>
</dbReference>
<comment type="caution">
    <text evidence="3">The sequence shown here is derived from an EMBL/GenBank/DDBJ whole genome shotgun (WGS) entry which is preliminary data.</text>
</comment>
<accession>A0A444RPS3</accession>
<dbReference type="InterPro" id="IPR017943">
    <property type="entry name" value="Bactericidal_perm-incr_a/b_dom"/>
</dbReference>
<reference evidence="3 4" key="1">
    <citation type="submission" date="2018-12" db="EMBL/GenBank/DDBJ databases">
        <title>Genome of Verticillium dahliae isolate Getta Getta.</title>
        <authorList>
            <person name="Gardiner D.M."/>
        </authorList>
    </citation>
    <scope>NUCLEOTIDE SEQUENCE [LARGE SCALE GENOMIC DNA]</scope>
    <source>
        <strain evidence="3 4">Getta Getta</strain>
    </source>
</reference>
<protein>
    <recommendedName>
        <fullName evidence="2">HAM1-like N-terminal domain-containing protein</fullName>
    </recommendedName>
</protein>
<sequence>MQTHNEGKDNSLDDVFKMMSWLGIGRKSREDREREPLLPRYNDDTALQARLHEKLHSYQMLRAMSKGYMPSNEQLITNLRTLLSADILNPETPDLSDSGRALVIHIRLWLKQFIEVLIHKNDHDQIQDFIWYLSKSRLSVDTYDISERASRIKVKADATAAYKSLQTVGSLLLTNSDFRIFLSDLGTVGREVFRDTAFTLADVSKQVGKQVAPSKEDEEALKHPNGDSHKPPSKDEIQHEAVEVSSVVADGAAKVASEAGQSLTEHITGEEQETLVNRLKKSVLKLQKTRDYSDSVSTISLLVRRYLLVYSHAVADVAHAAEEDIDKNPEADKALHNFWLFLSSLGDRKEWDEVERTFNEVVEHGRSDPEFDQLVRQIGNLIQDLLTDPDFFDHAEERFKELRAKSSQLTSESSIRDALDAFLDRLHRALHSVFEDADIKKLVHTSQRIIKILSPAHQYTNGELVTDSINVFIPLLVQAIQYVPIPRLEVSTPAVDLLIENLILEPGRTINSSSFLPFKLNISTKNDVEIRKARFRTTSSVSTVMRITISGLSIAAEQLGYWLRLHSGILRLADAGIAGFRLDERGIDVAIDVEIGKERLEKVLALRAVRVRIHHLDYELSKSKFSFFAWVLKPFIRPIVRAALEVQIARSIAEAIHFANREFLFARERLRATRIAEPQDLWTFIKAVMSRLVPEEDPDLFTRVGVAQPGKGVFKGVYAPGSLVKLWNEEASLAQERVYEYDQGGWRNDIFDVTATSI</sequence>
<evidence type="ECO:0000259" key="2">
    <source>
        <dbReference type="Pfam" id="PF19343"/>
    </source>
</evidence>
<dbReference type="PANTHER" id="PTHR31138:SF4">
    <property type="entry name" value="DUF5923 DOMAIN-CONTAINING PROTEIN"/>
    <property type="match status" value="1"/>
</dbReference>
<feature type="compositionally biased region" description="Basic and acidic residues" evidence="1">
    <location>
        <begin position="220"/>
        <end position="238"/>
    </location>
</feature>
<dbReference type="GO" id="GO:0008289">
    <property type="term" value="F:lipid binding"/>
    <property type="evidence" value="ECO:0007669"/>
    <property type="project" value="InterPro"/>
</dbReference>
<dbReference type="AlphaFoldDB" id="A0A444RPS3"/>
<evidence type="ECO:0000313" key="3">
    <source>
        <dbReference type="EMBL" id="RXG43159.1"/>
    </source>
</evidence>
<feature type="domain" description="HAM1-like N-terminal" evidence="2">
    <location>
        <begin position="44"/>
        <end position="221"/>
    </location>
</feature>
<dbReference type="Proteomes" id="UP000288725">
    <property type="component" value="Chromosome 4"/>
</dbReference>